<dbReference type="Proteomes" id="UP001597560">
    <property type="component" value="Unassembled WGS sequence"/>
</dbReference>
<evidence type="ECO:0000313" key="2">
    <source>
        <dbReference type="Proteomes" id="UP001597560"/>
    </source>
</evidence>
<gene>
    <name evidence="1" type="ORF">ACFS6J_06250</name>
</gene>
<keyword evidence="2" id="KW-1185">Reference proteome</keyword>
<comment type="caution">
    <text evidence="1">The sequence shown here is derived from an EMBL/GenBank/DDBJ whole genome shotgun (WGS) entry which is preliminary data.</text>
</comment>
<dbReference type="EMBL" id="JBHUPA010000002">
    <property type="protein sequence ID" value="MFD2961376.1"/>
    <property type="molecule type" value="Genomic_DNA"/>
</dbReference>
<name>A0ABW6AZC9_9SPHI</name>
<organism evidence="1 2">
    <name type="scientific">Olivibacter jilunii</name>
    <dbReference type="NCBI Taxonomy" id="985016"/>
    <lineage>
        <taxon>Bacteria</taxon>
        <taxon>Pseudomonadati</taxon>
        <taxon>Bacteroidota</taxon>
        <taxon>Sphingobacteriia</taxon>
        <taxon>Sphingobacteriales</taxon>
        <taxon>Sphingobacteriaceae</taxon>
        <taxon>Olivibacter</taxon>
    </lineage>
</organism>
<reference evidence="2" key="1">
    <citation type="journal article" date="2019" name="Int. J. Syst. Evol. Microbiol.">
        <title>The Global Catalogue of Microorganisms (GCM) 10K type strain sequencing project: providing services to taxonomists for standard genome sequencing and annotation.</title>
        <authorList>
            <consortium name="The Broad Institute Genomics Platform"/>
            <consortium name="The Broad Institute Genome Sequencing Center for Infectious Disease"/>
            <person name="Wu L."/>
            <person name="Ma J."/>
        </authorList>
    </citation>
    <scope>NUCLEOTIDE SEQUENCE [LARGE SCALE GENOMIC DNA]</scope>
    <source>
        <strain evidence="2">KCTC 23098</strain>
    </source>
</reference>
<accession>A0ABW6AZC9</accession>
<proteinExistence type="predicted"/>
<dbReference type="RefSeq" id="WP_377609540.1">
    <property type="nucleotide sequence ID" value="NZ_JBHUPA010000002.1"/>
</dbReference>
<protein>
    <submittedName>
        <fullName evidence="1">Uncharacterized protein</fullName>
    </submittedName>
</protein>
<evidence type="ECO:0000313" key="1">
    <source>
        <dbReference type="EMBL" id="MFD2961376.1"/>
    </source>
</evidence>
<sequence length="96" mass="10889">MKNKVYAAAARDIIVSSAKINEAIKMGLINITGSTVFLFPEIMKTGKAAENFAFRLFEFCLREKYIKENETLSFKHMESGDYIGTYNKKQKAVLLV</sequence>